<organism evidence="1 2">
    <name type="scientific">Butyricimonas hominis</name>
    <dbReference type="NCBI Taxonomy" id="2763032"/>
    <lineage>
        <taxon>Bacteria</taxon>
        <taxon>Pseudomonadati</taxon>
        <taxon>Bacteroidota</taxon>
        <taxon>Bacteroidia</taxon>
        <taxon>Bacteroidales</taxon>
        <taxon>Odoribacteraceae</taxon>
        <taxon>Butyricimonas</taxon>
    </lineage>
</organism>
<gene>
    <name evidence="1" type="ORF">H8S64_10510</name>
</gene>
<name>A0ABR7D0S7_9BACT</name>
<dbReference type="Pfam" id="PF16407">
    <property type="entry name" value="PKD_2"/>
    <property type="match status" value="1"/>
</dbReference>
<reference evidence="1 2" key="1">
    <citation type="submission" date="2020-08" db="EMBL/GenBank/DDBJ databases">
        <title>Genome public.</title>
        <authorList>
            <person name="Liu C."/>
            <person name="Sun Q."/>
        </authorList>
    </citation>
    <scope>NUCLEOTIDE SEQUENCE [LARGE SCALE GENOMIC DNA]</scope>
    <source>
        <strain evidence="1 2">NSJ-56</strain>
    </source>
</reference>
<dbReference type="Proteomes" id="UP000646484">
    <property type="component" value="Unassembled WGS sequence"/>
</dbReference>
<dbReference type="EMBL" id="JACOOH010000004">
    <property type="protein sequence ID" value="MBC5621530.1"/>
    <property type="molecule type" value="Genomic_DNA"/>
</dbReference>
<sequence>MNFLKYIISLIVACTGLWACYDDKGNYDYRELDEIVIDSTGGLIQADYSIARMDVLDIPLKVYYKGKLVNGSEAQYPELEFSWVVYQQGMGTPIADRDTVAEQIELKIPVELEERNWELVFTVLNKQTNTREFMKFGLKVNAALSEGWMVLYERDGKTDVGLIVDKLIAPNVTREQTWVDIYSTFNDVPLDGKPVRLLYSVSTNPQAVIAVTDKDMVGVAPSSFSKLYSFNDMFWTTPSVQAPDCYTAFYNKRELVMNDGKMHTVNFSTSGADRTNLFFGVPCTGEYGKLAKWCANMSSGYSGVVYDQENRKFMCIKSNRTEVVALPIQSAGIAFDCNDVGLELVMSDYGWSHYEYVIMKDRQEHYYLLAADFCSIMTQNMIGVGKYDMANCKGLSDGISSMTAGYKGEILYYAAGSKVYLYDYKSTNSTGDAVWEDPNGDEVTCIRLQKYYQGSMMMANTPPNACEVLYIATYNEQEGKGTVYQLRVNPSSGAVDLSTQKPFYGFGKVKDMGWKIK</sequence>
<evidence type="ECO:0000313" key="2">
    <source>
        <dbReference type="Proteomes" id="UP000646484"/>
    </source>
</evidence>
<dbReference type="RefSeq" id="WP_186976021.1">
    <property type="nucleotide sequence ID" value="NZ_JACOOH010000004.1"/>
</dbReference>
<accession>A0ABR7D0S7</accession>
<comment type="caution">
    <text evidence="1">The sequence shown here is derived from an EMBL/GenBank/DDBJ whole genome shotgun (WGS) entry which is preliminary data.</text>
</comment>
<protein>
    <recommendedName>
        <fullName evidence="3">DUF1735 domain-containing protein</fullName>
    </recommendedName>
</protein>
<proteinExistence type="predicted"/>
<evidence type="ECO:0008006" key="3">
    <source>
        <dbReference type="Google" id="ProtNLM"/>
    </source>
</evidence>
<evidence type="ECO:0000313" key="1">
    <source>
        <dbReference type="EMBL" id="MBC5621530.1"/>
    </source>
</evidence>
<keyword evidence="2" id="KW-1185">Reference proteome</keyword>
<dbReference type="InterPro" id="IPR032183">
    <property type="entry name" value="PKD-like"/>
</dbReference>